<dbReference type="InterPro" id="IPR029044">
    <property type="entry name" value="Nucleotide-diphossugar_trans"/>
</dbReference>
<organism evidence="4 5">
    <name type="scientific">Candidatus Avelusimicrobium gallicola</name>
    <dbReference type="NCBI Taxonomy" id="2562704"/>
    <lineage>
        <taxon>Bacteria</taxon>
        <taxon>Pseudomonadati</taxon>
        <taxon>Elusimicrobiota</taxon>
        <taxon>Elusimicrobia</taxon>
        <taxon>Elusimicrobiales</taxon>
        <taxon>Elusimicrobiaceae</taxon>
        <taxon>Candidatus Avelusimicrobium</taxon>
    </lineage>
</organism>
<accession>A0A928DNZ7</accession>
<keyword evidence="3" id="KW-0479">Metal-binding</keyword>
<dbReference type="Proteomes" id="UP000725649">
    <property type="component" value="Unassembled WGS sequence"/>
</dbReference>
<evidence type="ECO:0000256" key="3">
    <source>
        <dbReference type="ARBA" id="ARBA00022723"/>
    </source>
</evidence>
<reference evidence="4" key="1">
    <citation type="submission" date="2019-04" db="EMBL/GenBank/DDBJ databases">
        <title>Evolution of Biomass-Degrading Anaerobic Consortia Revealed by Metagenomics.</title>
        <authorList>
            <person name="Peng X."/>
        </authorList>
    </citation>
    <scope>NUCLEOTIDE SEQUENCE</scope>
    <source>
        <strain evidence="4">SIG66</strain>
    </source>
</reference>
<dbReference type="GO" id="GO:0046872">
    <property type="term" value="F:metal ion binding"/>
    <property type="evidence" value="ECO:0007669"/>
    <property type="project" value="UniProtKB-KW"/>
</dbReference>
<protein>
    <submittedName>
        <fullName evidence="4">Glycosyltransferase family 8 protein</fullName>
    </submittedName>
</protein>
<keyword evidence="2" id="KW-0808">Transferase</keyword>
<dbReference type="PANTHER" id="PTHR13778:SF47">
    <property type="entry name" value="LIPOPOLYSACCHARIDE 1,3-GALACTOSYLTRANSFERASE"/>
    <property type="match status" value="1"/>
</dbReference>
<evidence type="ECO:0000256" key="2">
    <source>
        <dbReference type="ARBA" id="ARBA00022679"/>
    </source>
</evidence>
<dbReference type="AlphaFoldDB" id="A0A928DNZ7"/>
<sequence>MKERINICFASDNNYAPYMGMALFSVLRNAGVEETFHFYILDMGIAEENKQKIASLNNTHEFDITYIPIDRSRLSGCDPKKLSLATFGRFFIPELIPQDKVLYLDCDIMVCASLLPMWKTDLAGFYLAGIADWGEISRGRLQERFGQDFNAQEYVNAGVLLINNKKWREDGICEKLLQYSIENAKNLPLADQDAINFICRSHKKILMERWNMFGQFYKTDLFYHLPVFSRMEEEQQHTVIRHFHPWKKNYFAPHREEYVSLMKISPWAEFAPKDDLKWIAWSKIVLRYLWKHPFCFLLPKFYKRWKMRGSACLFMDH</sequence>
<dbReference type="SUPFAM" id="SSF53448">
    <property type="entry name" value="Nucleotide-diphospho-sugar transferases"/>
    <property type="match status" value="1"/>
</dbReference>
<dbReference type="InterPro" id="IPR002495">
    <property type="entry name" value="Glyco_trans_8"/>
</dbReference>
<dbReference type="Gene3D" id="3.90.550.10">
    <property type="entry name" value="Spore Coat Polysaccharide Biosynthesis Protein SpsA, Chain A"/>
    <property type="match status" value="1"/>
</dbReference>
<dbReference type="GO" id="GO:0016757">
    <property type="term" value="F:glycosyltransferase activity"/>
    <property type="evidence" value="ECO:0007669"/>
    <property type="project" value="UniProtKB-KW"/>
</dbReference>
<dbReference type="CDD" id="cd04194">
    <property type="entry name" value="GT8_A4GalT_like"/>
    <property type="match status" value="1"/>
</dbReference>
<dbReference type="PANTHER" id="PTHR13778">
    <property type="entry name" value="GLYCOSYLTRANSFERASE 8 DOMAIN-CONTAINING PROTEIN"/>
    <property type="match status" value="1"/>
</dbReference>
<keyword evidence="1" id="KW-0328">Glycosyltransferase</keyword>
<name>A0A928DNZ7_9BACT</name>
<dbReference type="Pfam" id="PF01501">
    <property type="entry name" value="Glyco_transf_8"/>
    <property type="match status" value="1"/>
</dbReference>
<evidence type="ECO:0000256" key="1">
    <source>
        <dbReference type="ARBA" id="ARBA00022676"/>
    </source>
</evidence>
<dbReference type="EMBL" id="SUVG01000004">
    <property type="protein sequence ID" value="MBE6421282.1"/>
    <property type="molecule type" value="Genomic_DNA"/>
</dbReference>
<gene>
    <name evidence="4" type="ORF">E7027_04030</name>
</gene>
<dbReference type="InterPro" id="IPR050748">
    <property type="entry name" value="Glycosyltrans_8_dom-fam"/>
</dbReference>
<evidence type="ECO:0000313" key="4">
    <source>
        <dbReference type="EMBL" id="MBE6421282.1"/>
    </source>
</evidence>
<evidence type="ECO:0000313" key="5">
    <source>
        <dbReference type="Proteomes" id="UP000725649"/>
    </source>
</evidence>
<proteinExistence type="predicted"/>
<comment type="caution">
    <text evidence="4">The sequence shown here is derived from an EMBL/GenBank/DDBJ whole genome shotgun (WGS) entry which is preliminary data.</text>
</comment>